<dbReference type="PROSITE" id="PS50022">
    <property type="entry name" value="FA58C_3"/>
    <property type="match status" value="1"/>
</dbReference>
<keyword evidence="3" id="KW-1185">Reference proteome</keyword>
<accession>A0A6S7GAF6</accession>
<dbReference type="InterPro" id="IPR036465">
    <property type="entry name" value="vWFA_dom_sf"/>
</dbReference>
<dbReference type="InterPro" id="IPR008979">
    <property type="entry name" value="Galactose-bd-like_sf"/>
</dbReference>
<dbReference type="Gene3D" id="3.40.50.410">
    <property type="entry name" value="von Willebrand factor, type A domain"/>
    <property type="match status" value="1"/>
</dbReference>
<dbReference type="Proteomes" id="UP001152795">
    <property type="component" value="Unassembled WGS sequence"/>
</dbReference>
<dbReference type="PROSITE" id="PS50092">
    <property type="entry name" value="TSP1"/>
    <property type="match status" value="1"/>
</dbReference>
<dbReference type="Pfam" id="PF00092">
    <property type="entry name" value="VWA"/>
    <property type="match status" value="1"/>
</dbReference>
<dbReference type="PRINTS" id="PR00453">
    <property type="entry name" value="VWFADOMAIN"/>
</dbReference>
<evidence type="ECO:0000256" key="1">
    <source>
        <dbReference type="ARBA" id="ARBA00023157"/>
    </source>
</evidence>
<evidence type="ECO:0000313" key="3">
    <source>
        <dbReference type="Proteomes" id="UP001152795"/>
    </source>
</evidence>
<dbReference type="SMART" id="SM00327">
    <property type="entry name" value="VWA"/>
    <property type="match status" value="1"/>
</dbReference>
<proteinExistence type="predicted"/>
<dbReference type="InterPro" id="IPR000421">
    <property type="entry name" value="FA58C"/>
</dbReference>
<dbReference type="InterPro" id="IPR000884">
    <property type="entry name" value="TSP1_rpt"/>
</dbReference>
<dbReference type="OrthoDB" id="6132182at2759"/>
<organism evidence="2 3">
    <name type="scientific">Paramuricea clavata</name>
    <name type="common">Red gorgonian</name>
    <name type="synonym">Violescent sea-whip</name>
    <dbReference type="NCBI Taxonomy" id="317549"/>
    <lineage>
        <taxon>Eukaryota</taxon>
        <taxon>Metazoa</taxon>
        <taxon>Cnidaria</taxon>
        <taxon>Anthozoa</taxon>
        <taxon>Octocorallia</taxon>
        <taxon>Malacalcyonacea</taxon>
        <taxon>Plexauridae</taxon>
        <taxon>Paramuricea</taxon>
    </lineage>
</organism>
<name>A0A6S7GAF6_PARCT</name>
<dbReference type="Pfam" id="PF00754">
    <property type="entry name" value="F5_F8_type_C"/>
    <property type="match status" value="1"/>
</dbReference>
<dbReference type="SUPFAM" id="SSF49785">
    <property type="entry name" value="Galactose-binding domain-like"/>
    <property type="match status" value="1"/>
</dbReference>
<dbReference type="CDD" id="cd00057">
    <property type="entry name" value="FA58C"/>
    <property type="match status" value="1"/>
</dbReference>
<dbReference type="FunFam" id="2.20.100.10:FF:000001">
    <property type="entry name" value="semaphorin-5A isoform X1"/>
    <property type="match status" value="1"/>
</dbReference>
<keyword evidence="1" id="KW-1015">Disulfide bond</keyword>
<sequence length="540" mass="59875">MTLCVSAKNALGKDESKNSIKLPKVHVTTKKDKKWNEAEQVKNSIDEFWFNEEEEKAENLTCNKPLDLVIALDSSESIREANWTKLIRFTKAVVKTLDPTLTRVSVIRYNTNAEVPIPLGFFQSADAFGTTLDNVFYEPGGTRTDVALSKALAVFASGGQRRASRVLLVVTDNPTNDIRLSKESLVIGRDLVEKPSESLKSYEVITFGVGIQYGLTATELTDLNEEIKMFTLDHAGDKRVVEVQDFDGLLKEANNVAGKICLVNGGWSSWSPWSQCTASCGGGTKVRLRRCDNPKPVNNGTNCTELSGSTVETAACNIYPCTDGLEVTSLRPLPFHPAKGAAQNILFSKDCPNGFDYVIVGNDQMSASSVYTKDTGDPTILKLHGPGNGRLYNVINAGAWCAEHTESVTNNQEQYIQIDLKLPIKIAKVGTQGQASLISNNWVTFFKFNYSEDGRTWKQYNQTLKGNEDREGVSESVISPPVKARYVRFNPVHWNARGGLPKHDICMRVGVFTCTEIKLTKQNHKTFKRTLIRTRKNRST</sequence>
<dbReference type="PANTHER" id="PTHR24543">
    <property type="entry name" value="MULTICOPPER OXIDASE-RELATED"/>
    <property type="match status" value="1"/>
</dbReference>
<dbReference type="SUPFAM" id="SSF82895">
    <property type="entry name" value="TSP-1 type 1 repeat"/>
    <property type="match status" value="1"/>
</dbReference>
<dbReference type="PROSITE" id="PS01285">
    <property type="entry name" value="FA58C_1"/>
    <property type="match status" value="1"/>
</dbReference>
<dbReference type="SMART" id="SM00209">
    <property type="entry name" value="TSP1"/>
    <property type="match status" value="1"/>
</dbReference>
<reference evidence="2" key="1">
    <citation type="submission" date="2020-04" db="EMBL/GenBank/DDBJ databases">
        <authorList>
            <person name="Alioto T."/>
            <person name="Alioto T."/>
            <person name="Gomez Garrido J."/>
        </authorList>
    </citation>
    <scope>NUCLEOTIDE SEQUENCE</scope>
    <source>
        <strain evidence="2">A484AB</strain>
    </source>
</reference>
<dbReference type="AlphaFoldDB" id="A0A6S7GAF6"/>
<dbReference type="Pfam" id="PF00090">
    <property type="entry name" value="TSP_1"/>
    <property type="match status" value="1"/>
</dbReference>
<dbReference type="EMBL" id="CACRXK020000491">
    <property type="protein sequence ID" value="CAB3982351.1"/>
    <property type="molecule type" value="Genomic_DNA"/>
</dbReference>
<dbReference type="SUPFAM" id="SSF53300">
    <property type="entry name" value="vWA-like"/>
    <property type="match status" value="1"/>
</dbReference>
<dbReference type="SMART" id="SM00231">
    <property type="entry name" value="FA58C"/>
    <property type="match status" value="1"/>
</dbReference>
<dbReference type="PANTHER" id="PTHR24543:SF291">
    <property type="entry name" value="SMOKE ALARM, ISOFORM D"/>
    <property type="match status" value="1"/>
</dbReference>
<dbReference type="Gene3D" id="2.60.120.260">
    <property type="entry name" value="Galactose-binding domain-like"/>
    <property type="match status" value="1"/>
</dbReference>
<dbReference type="CDD" id="cd01450">
    <property type="entry name" value="vWFA_subfamily_ECM"/>
    <property type="match status" value="1"/>
</dbReference>
<protein>
    <submittedName>
        <fullName evidence="2">Uncharacterized protein</fullName>
    </submittedName>
</protein>
<dbReference type="InterPro" id="IPR036383">
    <property type="entry name" value="TSP1_rpt_sf"/>
</dbReference>
<dbReference type="Gene3D" id="2.20.100.10">
    <property type="entry name" value="Thrombospondin type-1 (TSP1) repeat"/>
    <property type="match status" value="1"/>
</dbReference>
<dbReference type="InterPro" id="IPR002035">
    <property type="entry name" value="VWF_A"/>
</dbReference>
<gene>
    <name evidence="2" type="ORF">PACLA_8A035965</name>
</gene>
<comment type="caution">
    <text evidence="2">The sequence shown here is derived from an EMBL/GenBank/DDBJ whole genome shotgun (WGS) entry which is preliminary data.</text>
</comment>
<dbReference type="PROSITE" id="PS50234">
    <property type="entry name" value="VWFA"/>
    <property type="match status" value="1"/>
</dbReference>
<evidence type="ECO:0000313" key="2">
    <source>
        <dbReference type="EMBL" id="CAB3982351.1"/>
    </source>
</evidence>